<dbReference type="InterPro" id="IPR015422">
    <property type="entry name" value="PyrdxlP-dep_Trfase_small"/>
</dbReference>
<accession>A0A1F6DKL2</accession>
<name>A0A1F6DKL2_9BACT</name>
<dbReference type="PIRSF" id="PIRSF005572">
    <property type="entry name" value="NifS"/>
    <property type="match status" value="1"/>
</dbReference>
<comment type="similarity">
    <text evidence="2">Belongs to the class-V pyridoxal-phosphate-dependent aminotransferase family. NifS/IscS subfamily.</text>
</comment>
<keyword evidence="3" id="KW-0808">Transferase</keyword>
<evidence type="ECO:0000256" key="3">
    <source>
        <dbReference type="ARBA" id="ARBA00022679"/>
    </source>
</evidence>
<keyword evidence="4" id="KW-0479">Metal-binding</keyword>
<dbReference type="GO" id="GO:0046872">
    <property type="term" value="F:metal ion binding"/>
    <property type="evidence" value="ECO:0007669"/>
    <property type="project" value="UniProtKB-KW"/>
</dbReference>
<sequence>MKTIYLDNAATTPIDTGVLDAMLPYYGVTYGNPSSLHTSGRRAKSVIDAMRLRIAHYIGAQADEIIFTGSGTESDNLALLGAARANVSKGRHIIVSAIEHKAVIEAVKLLAKEGFEISFAPVDIYGVVDIPALLALVRDDTVLVSVMLANNEVGTIQPITELRKVLPKHILLHTDACQAAGHLPLNVLELGVDLLSLNGSKIYGPKGIGVLYKKSSVHITPLLVGGDQEGRFRAGTESLPNIVGMTYALEKSEKLRESEHERLWTLRTNFITELNKALPQSIINGHPEKVLPHIISVTIPNIEGESMLLMLDNAGIEVATGSACSAQDLAPSHVLQAIGQPAEVIHGSVRFSL</sequence>
<dbReference type="STRING" id="1798491.A3C87_01875"/>
<protein>
    <submittedName>
        <fullName evidence="10">Cysteine desulfurase NifS</fullName>
    </submittedName>
</protein>
<comment type="cofactor">
    <cofactor evidence="1">
        <name>pyridoxal 5'-phosphate</name>
        <dbReference type="ChEBI" id="CHEBI:597326"/>
    </cofactor>
</comment>
<reference evidence="10 11" key="1">
    <citation type="journal article" date="2016" name="Nat. Commun.">
        <title>Thousands of microbial genomes shed light on interconnected biogeochemical processes in an aquifer system.</title>
        <authorList>
            <person name="Anantharaman K."/>
            <person name="Brown C.T."/>
            <person name="Hug L.A."/>
            <person name="Sharon I."/>
            <person name="Castelle C.J."/>
            <person name="Probst A.J."/>
            <person name="Thomas B.C."/>
            <person name="Singh A."/>
            <person name="Wilkins M.J."/>
            <person name="Karaoz U."/>
            <person name="Brodie E.L."/>
            <person name="Williams K.H."/>
            <person name="Hubbard S.S."/>
            <person name="Banfield J.F."/>
        </authorList>
    </citation>
    <scope>NUCLEOTIDE SEQUENCE [LARGE SCALE GENOMIC DNA]</scope>
</reference>
<dbReference type="InterPro" id="IPR016454">
    <property type="entry name" value="Cysteine_dSase"/>
</dbReference>
<comment type="caution">
    <text evidence="10">The sequence shown here is derived from an EMBL/GenBank/DDBJ whole genome shotgun (WGS) entry which is preliminary data.</text>
</comment>
<proteinExistence type="inferred from homology"/>
<dbReference type="SUPFAM" id="SSF53383">
    <property type="entry name" value="PLP-dependent transferases"/>
    <property type="match status" value="1"/>
</dbReference>
<dbReference type="Gene3D" id="3.40.640.10">
    <property type="entry name" value="Type I PLP-dependent aspartate aminotransferase-like (Major domain)"/>
    <property type="match status" value="1"/>
</dbReference>
<feature type="domain" description="Aminotransferase class V" evidence="9">
    <location>
        <begin position="4"/>
        <end position="353"/>
    </location>
</feature>
<evidence type="ECO:0000256" key="2">
    <source>
        <dbReference type="ARBA" id="ARBA00006490"/>
    </source>
</evidence>
<evidence type="ECO:0000259" key="9">
    <source>
        <dbReference type="Pfam" id="PF00266"/>
    </source>
</evidence>
<organism evidence="10 11">
    <name type="scientific">Candidatus Kaiserbacteria bacterium RIFCSPHIGHO2_02_FULL_49_34</name>
    <dbReference type="NCBI Taxonomy" id="1798491"/>
    <lineage>
        <taxon>Bacteria</taxon>
        <taxon>Candidatus Kaiseribacteriota</taxon>
    </lineage>
</organism>
<gene>
    <name evidence="10" type="ORF">A3C87_01875</name>
</gene>
<evidence type="ECO:0000256" key="6">
    <source>
        <dbReference type="ARBA" id="ARBA00023004"/>
    </source>
</evidence>
<keyword evidence="7" id="KW-0411">Iron-sulfur</keyword>
<evidence type="ECO:0000256" key="5">
    <source>
        <dbReference type="ARBA" id="ARBA00022898"/>
    </source>
</evidence>
<dbReference type="PANTHER" id="PTHR11601">
    <property type="entry name" value="CYSTEINE DESULFURYLASE FAMILY MEMBER"/>
    <property type="match status" value="1"/>
</dbReference>
<dbReference type="Pfam" id="PF00266">
    <property type="entry name" value="Aminotran_5"/>
    <property type="match status" value="1"/>
</dbReference>
<evidence type="ECO:0000313" key="10">
    <source>
        <dbReference type="EMBL" id="OGG61979.1"/>
    </source>
</evidence>
<evidence type="ECO:0000256" key="7">
    <source>
        <dbReference type="ARBA" id="ARBA00023014"/>
    </source>
</evidence>
<dbReference type="InterPro" id="IPR000192">
    <property type="entry name" value="Aminotrans_V_dom"/>
</dbReference>
<dbReference type="AlphaFoldDB" id="A0A1F6DKL2"/>
<dbReference type="GO" id="GO:0031071">
    <property type="term" value="F:cysteine desulfurase activity"/>
    <property type="evidence" value="ECO:0007669"/>
    <property type="project" value="UniProtKB-EC"/>
</dbReference>
<dbReference type="Gene3D" id="3.90.1150.10">
    <property type="entry name" value="Aspartate Aminotransferase, domain 1"/>
    <property type="match status" value="1"/>
</dbReference>
<dbReference type="InterPro" id="IPR015424">
    <property type="entry name" value="PyrdxlP-dep_Trfase"/>
</dbReference>
<dbReference type="GO" id="GO:0051536">
    <property type="term" value="F:iron-sulfur cluster binding"/>
    <property type="evidence" value="ECO:0007669"/>
    <property type="project" value="UniProtKB-KW"/>
</dbReference>
<evidence type="ECO:0000256" key="4">
    <source>
        <dbReference type="ARBA" id="ARBA00022723"/>
    </source>
</evidence>
<evidence type="ECO:0000313" key="11">
    <source>
        <dbReference type="Proteomes" id="UP000176511"/>
    </source>
</evidence>
<dbReference type="Proteomes" id="UP000176511">
    <property type="component" value="Unassembled WGS sequence"/>
</dbReference>
<comment type="catalytic activity">
    <reaction evidence="8">
        <text>(sulfur carrier)-H + L-cysteine = (sulfur carrier)-SH + L-alanine</text>
        <dbReference type="Rhea" id="RHEA:43892"/>
        <dbReference type="Rhea" id="RHEA-COMP:14737"/>
        <dbReference type="Rhea" id="RHEA-COMP:14739"/>
        <dbReference type="ChEBI" id="CHEBI:29917"/>
        <dbReference type="ChEBI" id="CHEBI:35235"/>
        <dbReference type="ChEBI" id="CHEBI:57972"/>
        <dbReference type="ChEBI" id="CHEBI:64428"/>
        <dbReference type="EC" id="2.8.1.7"/>
    </reaction>
</comment>
<keyword evidence="5" id="KW-0663">Pyridoxal phosphate</keyword>
<feature type="non-terminal residue" evidence="10">
    <location>
        <position position="353"/>
    </location>
</feature>
<evidence type="ECO:0000256" key="8">
    <source>
        <dbReference type="ARBA" id="ARBA00050776"/>
    </source>
</evidence>
<evidence type="ECO:0000256" key="1">
    <source>
        <dbReference type="ARBA" id="ARBA00001933"/>
    </source>
</evidence>
<keyword evidence="6" id="KW-0408">Iron</keyword>
<dbReference type="EMBL" id="MFLE01000013">
    <property type="protein sequence ID" value="OGG61979.1"/>
    <property type="molecule type" value="Genomic_DNA"/>
</dbReference>
<dbReference type="InterPro" id="IPR015421">
    <property type="entry name" value="PyrdxlP-dep_Trfase_major"/>
</dbReference>
<dbReference type="PANTHER" id="PTHR11601:SF34">
    <property type="entry name" value="CYSTEINE DESULFURASE"/>
    <property type="match status" value="1"/>
</dbReference>